<accession>A0A6H9UNC5</accession>
<dbReference type="Pfam" id="PF01636">
    <property type="entry name" value="APH"/>
    <property type="match status" value="1"/>
</dbReference>
<proteinExistence type="predicted"/>
<evidence type="ECO:0000313" key="2">
    <source>
        <dbReference type="EMBL" id="KAB1139343.1"/>
    </source>
</evidence>
<gene>
    <name evidence="2" type="ORF">F7R91_40355</name>
</gene>
<dbReference type="InterPro" id="IPR002575">
    <property type="entry name" value="Aminoglycoside_PTrfase"/>
</dbReference>
<dbReference type="InterPro" id="IPR041726">
    <property type="entry name" value="ACAD10_11_N"/>
</dbReference>
<dbReference type="Proteomes" id="UP000442707">
    <property type="component" value="Unassembled WGS sequence"/>
</dbReference>
<dbReference type="InterPro" id="IPR011009">
    <property type="entry name" value="Kinase-like_dom_sf"/>
</dbReference>
<organism evidence="2 3">
    <name type="scientific">Streptomyces luteolifulvus</name>
    <dbReference type="NCBI Taxonomy" id="2615112"/>
    <lineage>
        <taxon>Bacteria</taxon>
        <taxon>Bacillati</taxon>
        <taxon>Actinomycetota</taxon>
        <taxon>Actinomycetes</taxon>
        <taxon>Kitasatosporales</taxon>
        <taxon>Streptomycetaceae</taxon>
        <taxon>Streptomyces</taxon>
    </lineage>
</organism>
<dbReference type="PANTHER" id="PTHR47829">
    <property type="entry name" value="HYDROLASE, PUTATIVE (AFU_ORTHOLOGUE AFUA_1G12880)-RELATED"/>
    <property type="match status" value="1"/>
</dbReference>
<dbReference type="PANTHER" id="PTHR47829:SF1">
    <property type="entry name" value="HAD FAMILY PHOSPHATASE"/>
    <property type="match status" value="1"/>
</dbReference>
<name>A0A6H9UNC5_9ACTN</name>
<keyword evidence="2" id="KW-0808">Transferase</keyword>
<dbReference type="RefSeq" id="WP_150958678.1">
    <property type="nucleotide sequence ID" value="NZ_VZRB01000065.1"/>
</dbReference>
<dbReference type="Gene3D" id="3.90.1200.10">
    <property type="match status" value="1"/>
</dbReference>
<sequence>MTRSSGSELPGLDLGRLARWLDTELPGARSGELGGRVIAGGRSNLTYLVGDGVHRWVLRRPPLGHVLSTAHDMSREFRVISALQQTVVPVPAAYGLCSDPEVLGAPFYVMEHVEGTPYREDWQLEPLGPERTATIGGRVMDVLAALHGVDPDSIGLADFGRPKGFLERQVRRWGAQLDASHTRDLAGIDELHARLAANVPETLSPAIVHGDYRLDNVLIDEDDQIVAVLDWEMSTLGDPLGDVALLVVYQRSQEFGAGAAVATFPRASGWPSEDELLERYATASGRDLGNLGFHLALAAFKAAAILEGIHYRYVHGQTVGPGFDGIGDLVEPMVAIGLDALKEHY</sequence>
<dbReference type="SUPFAM" id="SSF56112">
    <property type="entry name" value="Protein kinase-like (PK-like)"/>
    <property type="match status" value="1"/>
</dbReference>
<protein>
    <submittedName>
        <fullName evidence="2">Phosphotransferase family protein</fullName>
    </submittedName>
</protein>
<dbReference type="AlphaFoldDB" id="A0A6H9UNC5"/>
<reference evidence="2 3" key="1">
    <citation type="submission" date="2019-09" db="EMBL/GenBank/DDBJ databases">
        <title>Screening of Novel Bioactive Compounds from Soil-Associated.</title>
        <authorList>
            <person name="Zhao S."/>
        </authorList>
    </citation>
    <scope>NUCLEOTIDE SEQUENCE [LARGE SCALE GENOMIC DNA]</scope>
    <source>
        <strain evidence="2 3">HIT-DPA4</strain>
    </source>
</reference>
<evidence type="ECO:0000313" key="3">
    <source>
        <dbReference type="Proteomes" id="UP000442707"/>
    </source>
</evidence>
<dbReference type="CDD" id="cd05154">
    <property type="entry name" value="ACAD10_11_N-like"/>
    <property type="match status" value="1"/>
</dbReference>
<dbReference type="Gene3D" id="3.30.200.20">
    <property type="entry name" value="Phosphorylase Kinase, domain 1"/>
    <property type="match status" value="1"/>
</dbReference>
<dbReference type="GO" id="GO:0016740">
    <property type="term" value="F:transferase activity"/>
    <property type="evidence" value="ECO:0007669"/>
    <property type="project" value="UniProtKB-KW"/>
</dbReference>
<dbReference type="EMBL" id="VZRB01000065">
    <property type="protein sequence ID" value="KAB1139343.1"/>
    <property type="molecule type" value="Genomic_DNA"/>
</dbReference>
<evidence type="ECO:0000259" key="1">
    <source>
        <dbReference type="Pfam" id="PF01636"/>
    </source>
</evidence>
<feature type="domain" description="Aminoglycoside phosphotransferase" evidence="1">
    <location>
        <begin position="36"/>
        <end position="273"/>
    </location>
</feature>
<comment type="caution">
    <text evidence="2">The sequence shown here is derived from an EMBL/GenBank/DDBJ whole genome shotgun (WGS) entry which is preliminary data.</text>
</comment>
<keyword evidence="3" id="KW-1185">Reference proteome</keyword>
<dbReference type="InterPro" id="IPR052898">
    <property type="entry name" value="ACAD10-like"/>
</dbReference>